<evidence type="ECO:0000256" key="5">
    <source>
        <dbReference type="ARBA" id="ARBA00023136"/>
    </source>
</evidence>
<comment type="similarity">
    <text evidence="2">Belongs to the major facilitator superfamily. MFSD6 family.</text>
</comment>
<dbReference type="EMBL" id="BPLQ01001852">
    <property type="protein sequence ID" value="GIX86048.1"/>
    <property type="molecule type" value="Genomic_DNA"/>
</dbReference>
<evidence type="ECO:0000256" key="7">
    <source>
        <dbReference type="SAM" id="Phobius"/>
    </source>
</evidence>
<dbReference type="InterPro" id="IPR051717">
    <property type="entry name" value="MFS_MFSD6"/>
</dbReference>
<evidence type="ECO:0000256" key="3">
    <source>
        <dbReference type="ARBA" id="ARBA00022692"/>
    </source>
</evidence>
<dbReference type="SUPFAM" id="SSF103473">
    <property type="entry name" value="MFS general substrate transporter"/>
    <property type="match status" value="1"/>
</dbReference>
<organism evidence="9 10">
    <name type="scientific">Caerostris darwini</name>
    <dbReference type="NCBI Taxonomy" id="1538125"/>
    <lineage>
        <taxon>Eukaryota</taxon>
        <taxon>Metazoa</taxon>
        <taxon>Ecdysozoa</taxon>
        <taxon>Arthropoda</taxon>
        <taxon>Chelicerata</taxon>
        <taxon>Arachnida</taxon>
        <taxon>Araneae</taxon>
        <taxon>Araneomorphae</taxon>
        <taxon>Entelegynae</taxon>
        <taxon>Araneoidea</taxon>
        <taxon>Araneidae</taxon>
        <taxon>Caerostris</taxon>
    </lineage>
</organism>
<keyword evidence="4 7" id="KW-1133">Transmembrane helix</keyword>
<feature type="transmembrane region" description="Helical" evidence="7">
    <location>
        <begin position="602"/>
        <end position="622"/>
    </location>
</feature>
<sequence>MQMLPDVSIGRFPDRFAVLNQGWFSKLEVATVTPQVGRGHIMKEFSDQDGDCLQKSAAYVSLCYFVFLLCEYRMLITFPNFHMRHLGFSLSEISSINAVSAFFSIIGPLLGGTFAERKGRYKSTTVFCIMVGALAFVALSFVPRYDKLNYRPLVDFDCDAGLRVERCVNWNTCGEALDSTDNLTKIKLSSCHYQCPKTGHFTSPYPLHLCFHGNDGNICVVFDADSHNNSLTEFESHLQSWPYVEVPAQGNETTTNSSQAVEEDVPRAHVAMCNHLPLATVSFNQKQYQGISCRPKREDCSIHCKVVFESGGRTVYPRQCEEAFGNPSTTFWSYLILRSIGDFCLLTAICLLDAVTIWSTVDYEGCYGRIHVWAALGMAFLAPISGSLLDYYTDMDGRIDFSPPSFLSAIFAVICCAFIIVLPLHRQKSQQFQQNILPTKDVKFFSGEMIIFLTIVLILGMQWSVLFTFLPWLTMDIGCSAMQTGLACTLMFGFSVPFLLISKNMVRNIGKANLLVFAFLFYFTRYAGVTFVSSPWWTLPFALMGSFTLCVMWIALVAYGQKLSPPGYSLIMQYLLNILHFGIGRGLGSLIGGALTSSYSQRVVFCGIAVFSAVVAFLYLTIYHAGLRQRKKGAYPTILNSAWYPLQTRYPNGDAKANQPIVGDQDDDVESSPNSRQGNHK</sequence>
<keyword evidence="3 7" id="KW-0812">Transmembrane</keyword>
<dbReference type="Pfam" id="PF12832">
    <property type="entry name" value="MFS_1_like"/>
    <property type="match status" value="1"/>
</dbReference>
<dbReference type="Proteomes" id="UP001054837">
    <property type="component" value="Unassembled WGS sequence"/>
</dbReference>
<evidence type="ECO:0000256" key="6">
    <source>
        <dbReference type="SAM" id="MobiDB-lite"/>
    </source>
</evidence>
<feature type="compositionally biased region" description="Polar residues" evidence="6">
    <location>
        <begin position="671"/>
        <end position="681"/>
    </location>
</feature>
<feature type="region of interest" description="Disordered" evidence="6">
    <location>
        <begin position="654"/>
        <end position="681"/>
    </location>
</feature>
<dbReference type="PANTHER" id="PTHR16172:SF41">
    <property type="entry name" value="MAJOR FACILITATOR SUPERFAMILY DOMAIN-CONTAINING PROTEIN 6-LIKE"/>
    <property type="match status" value="1"/>
</dbReference>
<reference evidence="9 10" key="1">
    <citation type="submission" date="2021-06" db="EMBL/GenBank/DDBJ databases">
        <title>Caerostris darwini draft genome.</title>
        <authorList>
            <person name="Kono N."/>
            <person name="Arakawa K."/>
        </authorList>
    </citation>
    <scope>NUCLEOTIDE SEQUENCE [LARGE SCALE GENOMIC DNA]</scope>
</reference>
<dbReference type="Gene3D" id="1.20.1250.20">
    <property type="entry name" value="MFS general substrate transporter like domains"/>
    <property type="match status" value="2"/>
</dbReference>
<keyword evidence="10" id="KW-1185">Reference proteome</keyword>
<evidence type="ECO:0000313" key="9">
    <source>
        <dbReference type="EMBL" id="GIX86048.1"/>
    </source>
</evidence>
<evidence type="ECO:0000256" key="1">
    <source>
        <dbReference type="ARBA" id="ARBA00004141"/>
    </source>
</evidence>
<evidence type="ECO:0000313" key="10">
    <source>
        <dbReference type="Proteomes" id="UP001054837"/>
    </source>
</evidence>
<accession>A0AAV4NNM1</accession>
<feature type="transmembrane region" description="Helical" evidence="7">
    <location>
        <begin position="571"/>
        <end position="596"/>
    </location>
</feature>
<dbReference type="AlphaFoldDB" id="A0AAV4NNM1"/>
<feature type="transmembrane region" description="Helical" evidence="7">
    <location>
        <begin position="539"/>
        <end position="559"/>
    </location>
</feature>
<keyword evidence="5 7" id="KW-0472">Membrane</keyword>
<gene>
    <name evidence="9" type="primary">AVEN_26008_1</name>
    <name evidence="9" type="ORF">CDAR_285602</name>
</gene>
<evidence type="ECO:0000256" key="2">
    <source>
        <dbReference type="ARBA" id="ARBA00005241"/>
    </source>
</evidence>
<feature type="transmembrane region" description="Helical" evidence="7">
    <location>
        <begin position="482"/>
        <end position="502"/>
    </location>
</feature>
<comment type="caution">
    <text evidence="9">The sequence shown here is derived from an EMBL/GenBank/DDBJ whole genome shotgun (WGS) entry which is preliminary data.</text>
</comment>
<feature type="transmembrane region" description="Helical" evidence="7">
    <location>
        <begin position="514"/>
        <end position="533"/>
    </location>
</feature>
<feature type="domain" description="Major facilitator superfamily associated" evidence="8">
    <location>
        <begin position="62"/>
        <end position="605"/>
    </location>
</feature>
<comment type="subcellular location">
    <subcellularLocation>
        <location evidence="1">Membrane</location>
        <topology evidence="1">Multi-pass membrane protein</topology>
    </subcellularLocation>
</comment>
<evidence type="ECO:0000256" key="4">
    <source>
        <dbReference type="ARBA" id="ARBA00022989"/>
    </source>
</evidence>
<feature type="transmembrane region" description="Helical" evidence="7">
    <location>
        <begin position="405"/>
        <end position="424"/>
    </location>
</feature>
<dbReference type="PANTHER" id="PTHR16172">
    <property type="entry name" value="MAJOR FACILITATOR SUPERFAMILY DOMAIN-CONTAINING PROTEIN 6-LIKE"/>
    <property type="match status" value="1"/>
</dbReference>
<dbReference type="InterPro" id="IPR036259">
    <property type="entry name" value="MFS_trans_sf"/>
</dbReference>
<dbReference type="GO" id="GO:0016020">
    <property type="term" value="C:membrane"/>
    <property type="evidence" value="ECO:0007669"/>
    <property type="project" value="UniProtKB-SubCell"/>
</dbReference>
<feature type="transmembrane region" description="Helical" evidence="7">
    <location>
        <begin position="96"/>
        <end position="114"/>
    </location>
</feature>
<feature type="transmembrane region" description="Helical" evidence="7">
    <location>
        <begin position="57"/>
        <end position="76"/>
    </location>
</feature>
<proteinExistence type="inferred from homology"/>
<feature type="transmembrane region" description="Helical" evidence="7">
    <location>
        <begin position="331"/>
        <end position="358"/>
    </location>
</feature>
<feature type="transmembrane region" description="Helical" evidence="7">
    <location>
        <begin position="445"/>
        <end position="470"/>
    </location>
</feature>
<protein>
    <submittedName>
        <fullName evidence="9">MFS_1_like domain-containing protein</fullName>
    </submittedName>
</protein>
<evidence type="ECO:0000259" key="8">
    <source>
        <dbReference type="Pfam" id="PF12832"/>
    </source>
</evidence>
<feature type="transmembrane region" description="Helical" evidence="7">
    <location>
        <begin position="126"/>
        <end position="145"/>
    </location>
</feature>
<name>A0AAV4NNM1_9ARAC</name>
<feature type="transmembrane region" description="Helical" evidence="7">
    <location>
        <begin position="370"/>
        <end position="393"/>
    </location>
</feature>
<dbReference type="InterPro" id="IPR024989">
    <property type="entry name" value="MFS_assoc_dom"/>
</dbReference>